<reference evidence="1" key="1">
    <citation type="submission" date="2022-06" db="EMBL/GenBank/DDBJ databases">
        <title>Ornithinimicrobium HY1793.</title>
        <authorList>
            <person name="Huang Y."/>
        </authorList>
    </citation>
    <scope>NUCLEOTIDE SEQUENCE</scope>
    <source>
        <strain evidence="1">HY1793</strain>
    </source>
</reference>
<evidence type="ECO:0008006" key="3">
    <source>
        <dbReference type="Google" id="ProtNLM"/>
    </source>
</evidence>
<proteinExistence type="predicted"/>
<evidence type="ECO:0000313" key="2">
    <source>
        <dbReference type="Proteomes" id="UP001056455"/>
    </source>
</evidence>
<keyword evidence="2" id="KW-1185">Reference proteome</keyword>
<accession>A0ABY4YZQ5</accession>
<sequence>MPATQAAPPAGAGRCEVQLPQTWQDALGAPRGADQDDFATLLTVHDDGSRAEALYLEADEGVVLIWTSANGEQVKVMDLSDTPGQQVLGASFDGRYLAFSVYENEELFSSPWTGFVWDSAERGEATQIAASPREDYPDGAPGAMPLMYPLMNDGNAYWVQSDPTEEERDYRALKSYDVGTGQTETLARGPFDKPKFFGDSLLVGSWPHDGQAHVLQVPIGADVPEVPAELLDAQGLSEFAAGGDSLAWVTTQSTVHLYDPNRGGVETITGPGTAMAEQVWEVGTLTLNDDVLTLYGQDSESEYHQYVYDSRSESFTSHAPLGSSDFHAYPGHLALHHTDAQDKHLQGRAVVRPMDEVPPLPDCEKSTD</sequence>
<dbReference type="SUPFAM" id="SSF82171">
    <property type="entry name" value="DPP6 N-terminal domain-like"/>
    <property type="match status" value="1"/>
</dbReference>
<evidence type="ECO:0000313" key="1">
    <source>
        <dbReference type="EMBL" id="USQ81930.1"/>
    </source>
</evidence>
<organism evidence="1 2">
    <name type="scientific">Ornithinimicrobium faecis</name>
    <dbReference type="NCBI Taxonomy" id="2934158"/>
    <lineage>
        <taxon>Bacteria</taxon>
        <taxon>Bacillati</taxon>
        <taxon>Actinomycetota</taxon>
        <taxon>Actinomycetes</taxon>
        <taxon>Micrococcales</taxon>
        <taxon>Ornithinimicrobiaceae</taxon>
        <taxon>Ornithinimicrobium</taxon>
    </lineage>
</organism>
<dbReference type="Proteomes" id="UP001056455">
    <property type="component" value="Chromosome"/>
</dbReference>
<gene>
    <name evidence="1" type="ORF">NF556_09905</name>
</gene>
<dbReference type="EMBL" id="CP099489">
    <property type="protein sequence ID" value="USQ81930.1"/>
    <property type="molecule type" value="Genomic_DNA"/>
</dbReference>
<protein>
    <recommendedName>
        <fullName evidence="3">WD40 repeat protein</fullName>
    </recommendedName>
</protein>
<dbReference type="RefSeq" id="WP_252595466.1">
    <property type="nucleotide sequence ID" value="NZ_CP099489.1"/>
</dbReference>
<name>A0ABY4YZQ5_9MICO</name>